<protein>
    <recommendedName>
        <fullName evidence="8">Laccase</fullName>
    </recommendedName>
</protein>
<organism evidence="6 7">
    <name type="scientific">Ceratodon purpureus</name>
    <name type="common">Fire moss</name>
    <name type="synonym">Dicranum purpureum</name>
    <dbReference type="NCBI Taxonomy" id="3225"/>
    <lineage>
        <taxon>Eukaryota</taxon>
        <taxon>Viridiplantae</taxon>
        <taxon>Streptophyta</taxon>
        <taxon>Embryophyta</taxon>
        <taxon>Bryophyta</taxon>
        <taxon>Bryophytina</taxon>
        <taxon>Bryopsida</taxon>
        <taxon>Dicranidae</taxon>
        <taxon>Pseudoditrichales</taxon>
        <taxon>Ditrichaceae</taxon>
        <taxon>Ceratodon</taxon>
    </lineage>
</organism>
<feature type="domain" description="Plastocyanin-like" evidence="4">
    <location>
        <begin position="450"/>
        <end position="586"/>
    </location>
</feature>
<evidence type="ECO:0000256" key="2">
    <source>
        <dbReference type="SAM" id="SignalP"/>
    </source>
</evidence>
<dbReference type="PANTHER" id="PTHR48267">
    <property type="entry name" value="CUPREDOXIN SUPERFAMILY PROTEIN"/>
    <property type="match status" value="1"/>
</dbReference>
<dbReference type="Proteomes" id="UP000822688">
    <property type="component" value="Chromosome 1"/>
</dbReference>
<reference evidence="6" key="1">
    <citation type="submission" date="2020-06" db="EMBL/GenBank/DDBJ databases">
        <title>WGS assembly of Ceratodon purpureus strain R40.</title>
        <authorList>
            <person name="Carey S.B."/>
            <person name="Jenkins J."/>
            <person name="Shu S."/>
            <person name="Lovell J.T."/>
            <person name="Sreedasyam A."/>
            <person name="Maumus F."/>
            <person name="Tiley G.P."/>
            <person name="Fernandez-Pozo N."/>
            <person name="Barry K."/>
            <person name="Chen C."/>
            <person name="Wang M."/>
            <person name="Lipzen A."/>
            <person name="Daum C."/>
            <person name="Saski C.A."/>
            <person name="Payton A.C."/>
            <person name="Mcbreen J.C."/>
            <person name="Conrad R.E."/>
            <person name="Kollar L.M."/>
            <person name="Olsson S."/>
            <person name="Huttunen S."/>
            <person name="Landis J.B."/>
            <person name="Wickett N.J."/>
            <person name="Johnson M.G."/>
            <person name="Rensing S.A."/>
            <person name="Grimwood J."/>
            <person name="Schmutz J."/>
            <person name="Mcdaniel S.F."/>
        </authorList>
    </citation>
    <scope>NUCLEOTIDE SEQUENCE</scope>
    <source>
        <strain evidence="6">R40</strain>
    </source>
</reference>
<name>A0A8T0J560_CERPU</name>
<keyword evidence="2" id="KW-0732">Signal</keyword>
<dbReference type="InterPro" id="IPR008972">
    <property type="entry name" value="Cupredoxin"/>
</dbReference>
<dbReference type="EMBL" id="CM026421">
    <property type="protein sequence ID" value="KAG0591034.1"/>
    <property type="molecule type" value="Genomic_DNA"/>
</dbReference>
<dbReference type="PANTHER" id="PTHR48267:SF1">
    <property type="entry name" value="BILIRUBIN OXIDASE"/>
    <property type="match status" value="1"/>
</dbReference>
<feature type="domain" description="Plastocyanin-like" evidence="3">
    <location>
        <begin position="283"/>
        <end position="360"/>
    </location>
</feature>
<sequence>MLAAALLHVRVAYSQPAMAVRRRSCCLLLLLACSSCFQGATGIYDAAISQCQQLAPSPSLEKFVDKLPRPKVIRISNAKQITIGAFKIQQKLHRDLPPTTLYAYGTNSDTASYPGPRIEVIQNVPSNIRWENHITDGKHMLANDESLMWANPQSGGIPIVTHLHGAEVHSSSDGHPDAWFTAGGSHGSTYTTQNYTYPNAQPATMLWYHDHAFGITRLNVLAGLAGLYIIRSKEDPPAWMPTGKFEVQLVVQDKQFFFNGSINFPNVGDSPALHPQWCPEYFGDTVLVNGKAWPYLEVKPQMYRFRILNAANARVFELSMDNLSFTQIGTDQELLEKPQSLKTLTIAPGERVDCIVDFSTAANSEVILRNDGQAPYPEGDPAFSPESTRSVMKFIISKANSSTQTQAAPVPATLREPQSLVSSQNAKEWRRNFMFEMDDSEGNPMSSLLSNLTWMDPVTETPHQGAIEVWEFINLTPDAHPMHIHLVHFRMLSQQEFNLTLWREGACQLNDSSCFLGAPSPALAHQVGPKDTILAMPNYVTRVVMQWTAHNGGAFGFDVSSGPGYLWHCHILDHEDNDMMRPIRVVADVVRPSAMVSMGARRQLSAGLPGDESANLSHVWARITPECWVSVLV</sequence>
<evidence type="ECO:0000313" key="7">
    <source>
        <dbReference type="Proteomes" id="UP000822688"/>
    </source>
</evidence>
<evidence type="ECO:0000259" key="5">
    <source>
        <dbReference type="Pfam" id="PF07732"/>
    </source>
</evidence>
<comment type="caution">
    <text evidence="6">The sequence shown here is derived from an EMBL/GenBank/DDBJ whole genome shotgun (WGS) entry which is preliminary data.</text>
</comment>
<dbReference type="SUPFAM" id="SSF49503">
    <property type="entry name" value="Cupredoxins"/>
    <property type="match status" value="3"/>
</dbReference>
<evidence type="ECO:0000259" key="4">
    <source>
        <dbReference type="Pfam" id="PF07731"/>
    </source>
</evidence>
<dbReference type="Gene3D" id="2.60.40.420">
    <property type="entry name" value="Cupredoxins - blue copper proteins"/>
    <property type="match status" value="3"/>
</dbReference>
<feature type="domain" description="Plastocyanin-like" evidence="5">
    <location>
        <begin position="159"/>
        <end position="234"/>
    </location>
</feature>
<feature type="chain" id="PRO_5035934470" description="Laccase" evidence="2">
    <location>
        <begin position="43"/>
        <end position="633"/>
    </location>
</feature>
<dbReference type="InterPro" id="IPR011707">
    <property type="entry name" value="Cu-oxidase-like_N"/>
</dbReference>
<feature type="signal peptide" evidence="2">
    <location>
        <begin position="1"/>
        <end position="42"/>
    </location>
</feature>
<dbReference type="CDD" id="cd13844">
    <property type="entry name" value="CuRO_1_BOD_CotA_like"/>
    <property type="match status" value="1"/>
</dbReference>
<evidence type="ECO:0008006" key="8">
    <source>
        <dbReference type="Google" id="ProtNLM"/>
    </source>
</evidence>
<keyword evidence="7" id="KW-1185">Reference proteome</keyword>
<dbReference type="GO" id="GO:0005507">
    <property type="term" value="F:copper ion binding"/>
    <property type="evidence" value="ECO:0007669"/>
    <property type="project" value="InterPro"/>
</dbReference>
<dbReference type="GO" id="GO:0016491">
    <property type="term" value="F:oxidoreductase activity"/>
    <property type="evidence" value="ECO:0007669"/>
    <property type="project" value="InterPro"/>
</dbReference>
<dbReference type="Pfam" id="PF00394">
    <property type="entry name" value="Cu-oxidase"/>
    <property type="match status" value="1"/>
</dbReference>
<gene>
    <name evidence="6" type="ORF">KC19_1G144100</name>
</gene>
<dbReference type="Pfam" id="PF07731">
    <property type="entry name" value="Cu-oxidase_2"/>
    <property type="match status" value="1"/>
</dbReference>
<proteinExistence type="inferred from homology"/>
<dbReference type="InterPro" id="IPR011706">
    <property type="entry name" value="Cu-oxidase_C"/>
</dbReference>
<evidence type="ECO:0000256" key="1">
    <source>
        <dbReference type="ARBA" id="ARBA00010609"/>
    </source>
</evidence>
<evidence type="ECO:0000259" key="3">
    <source>
        <dbReference type="Pfam" id="PF00394"/>
    </source>
</evidence>
<accession>A0A8T0J560</accession>
<comment type="similarity">
    <text evidence="1">Belongs to the multicopper oxidase family.</text>
</comment>
<dbReference type="Pfam" id="PF07732">
    <property type="entry name" value="Cu-oxidase_3"/>
    <property type="match status" value="1"/>
</dbReference>
<dbReference type="CDD" id="cd13868">
    <property type="entry name" value="CuRO_2_CotA_like"/>
    <property type="match status" value="1"/>
</dbReference>
<dbReference type="AlphaFoldDB" id="A0A8T0J560"/>
<dbReference type="InterPro" id="IPR001117">
    <property type="entry name" value="Cu-oxidase_2nd"/>
</dbReference>
<dbReference type="InterPro" id="IPR045087">
    <property type="entry name" value="Cu-oxidase_fam"/>
</dbReference>
<evidence type="ECO:0000313" key="6">
    <source>
        <dbReference type="EMBL" id="KAG0591034.1"/>
    </source>
</evidence>
<dbReference type="CDD" id="cd13891">
    <property type="entry name" value="CuRO_3_CotA_like"/>
    <property type="match status" value="1"/>
</dbReference>